<accession>A0A8J6LX87</accession>
<dbReference type="InterPro" id="IPR008928">
    <property type="entry name" value="6-hairpin_glycosidase_sf"/>
</dbReference>
<dbReference type="AlphaFoldDB" id="A0A8J6LX87"/>
<evidence type="ECO:0008006" key="3">
    <source>
        <dbReference type="Google" id="ProtNLM"/>
    </source>
</evidence>
<dbReference type="EMBL" id="JACNEP010000004">
    <property type="protein sequence ID" value="MBC3765489.1"/>
    <property type="molecule type" value="Genomic_DNA"/>
</dbReference>
<dbReference type="SUPFAM" id="SSF48208">
    <property type="entry name" value="Six-hairpin glycosidases"/>
    <property type="match status" value="1"/>
</dbReference>
<reference evidence="1" key="1">
    <citation type="journal article" date="2018" name="Int. J. Syst. Evol. Microbiol.">
        <title>Neptunicella marina gen. nov., sp. nov., isolated from surface seawater.</title>
        <authorList>
            <person name="Liu X."/>
            <person name="Lai Q."/>
            <person name="Du Y."/>
            <person name="Zhang X."/>
            <person name="Liu Z."/>
            <person name="Sun F."/>
            <person name="Shao Z."/>
        </authorList>
    </citation>
    <scope>NUCLEOTIDE SEQUENCE</scope>
    <source>
        <strain evidence="1">S27-2</strain>
    </source>
</reference>
<comment type="caution">
    <text evidence="1">The sequence shown here is derived from an EMBL/GenBank/DDBJ whole genome shotgun (WGS) entry which is preliminary data.</text>
</comment>
<dbReference type="InterPro" id="IPR012341">
    <property type="entry name" value="6hp_glycosidase-like_sf"/>
</dbReference>
<dbReference type="RefSeq" id="WP_186505964.1">
    <property type="nucleotide sequence ID" value="NZ_JACNEP010000004.1"/>
</dbReference>
<sequence>MMKITHLLRHALITITLTAVVGCAQPVAKIDRQALVSRHNPALNKIDWHSPFTLGNGQFAFTADVTGLQSLADDYYAKGTPLETKARWAWHSHPNPNHYKLKDTYVSYQAYSTEVDFPTNMDGDAGQWLRQNPHDLPLSRISLLYNNQPLTADKIGKIQQSLDLWQGELTSQYQIDGEPVELRSSVAQSTDSLGFNIHSALIDKAQLAVKFAFPRGYDLQVKNTPDLIWNAEAHHTSVVSQDAHSVVFKREVDDHQHWLKISWQGDASLNQLAPQQYVLTPAKGNNNLGVTVQFSQQPDGFNQYDYAQITADARQGWQNFWQSGAAIDFSGSRSAQAKELERRVILSQYLMAAQERADIPAQETGLTSSSWYGKFHTEMSWWHSAHWSLWQRGQYTQKVLDWYVAHLPVAQQTAKDRGLSGARWSKMVGPDGRESPGGNPLIIWNQPQPIDLAERLYQSTGDKKLLQRYAELVMQTADALSSMLVYQPQLNRYSLLPPIWIAQEHYDVTQSQNPSFELAYWRTALITAQKWRSRLGLQANPQWQQQIEKLAALPQKDGKYVAIETIPDTFDNIESRNDHPAMLALWGLLEDQRTDKQVMQNTLDAVLRDWDFATRIWGWDYPMIAMTATKLNRPQQAVDALLMDAHNNHYMVNGNCPQQKVGLPVYLPANGALLSAVAMMAMQQPESSTRGFPADGSWQVKTEGFTHANTQ</sequence>
<name>A0A8J6LX87_9ALTE</name>
<gene>
    <name evidence="1" type="ORF">H8B19_06345</name>
</gene>
<organism evidence="1 2">
    <name type="scientific">Neptunicella marina</name>
    <dbReference type="NCBI Taxonomy" id="2125989"/>
    <lineage>
        <taxon>Bacteria</taxon>
        <taxon>Pseudomonadati</taxon>
        <taxon>Pseudomonadota</taxon>
        <taxon>Gammaproteobacteria</taxon>
        <taxon>Alteromonadales</taxon>
        <taxon>Alteromonadaceae</taxon>
        <taxon>Neptunicella</taxon>
    </lineage>
</organism>
<protein>
    <recommendedName>
        <fullName evidence="3">Glycosyl hydrolase family 65, N-terminal domain</fullName>
    </recommendedName>
</protein>
<keyword evidence="2" id="KW-1185">Reference proteome</keyword>
<dbReference type="Gene3D" id="1.50.10.10">
    <property type="match status" value="1"/>
</dbReference>
<proteinExistence type="predicted"/>
<reference evidence="1" key="2">
    <citation type="submission" date="2020-08" db="EMBL/GenBank/DDBJ databases">
        <authorList>
            <person name="Lai Q."/>
        </authorList>
    </citation>
    <scope>NUCLEOTIDE SEQUENCE</scope>
    <source>
        <strain evidence="1">S27-2</strain>
    </source>
</reference>
<evidence type="ECO:0000313" key="1">
    <source>
        <dbReference type="EMBL" id="MBC3765489.1"/>
    </source>
</evidence>
<dbReference type="PROSITE" id="PS51257">
    <property type="entry name" value="PROKAR_LIPOPROTEIN"/>
    <property type="match status" value="1"/>
</dbReference>
<evidence type="ECO:0000313" key="2">
    <source>
        <dbReference type="Proteomes" id="UP000601768"/>
    </source>
</evidence>
<dbReference type="GO" id="GO:0005975">
    <property type="term" value="P:carbohydrate metabolic process"/>
    <property type="evidence" value="ECO:0007669"/>
    <property type="project" value="InterPro"/>
</dbReference>
<dbReference type="Proteomes" id="UP000601768">
    <property type="component" value="Unassembled WGS sequence"/>
</dbReference>